<dbReference type="PROSITE" id="PS50949">
    <property type="entry name" value="HTH_GNTR"/>
    <property type="match status" value="1"/>
</dbReference>
<dbReference type="Pfam" id="PF00392">
    <property type="entry name" value="GntR"/>
    <property type="match status" value="1"/>
</dbReference>
<dbReference type="SUPFAM" id="SSF46785">
    <property type="entry name" value="Winged helix' DNA-binding domain"/>
    <property type="match status" value="1"/>
</dbReference>
<dbReference type="Proteomes" id="UP000642070">
    <property type="component" value="Unassembled WGS sequence"/>
</dbReference>
<keyword evidence="1" id="KW-0805">Transcription regulation</keyword>
<dbReference type="AlphaFoldDB" id="A0A917U031"/>
<evidence type="ECO:0000313" key="5">
    <source>
        <dbReference type="EMBL" id="GGM45761.1"/>
    </source>
</evidence>
<dbReference type="PANTHER" id="PTHR43537:SF44">
    <property type="entry name" value="GNTR FAMILY REGULATORY PROTEIN"/>
    <property type="match status" value="1"/>
</dbReference>
<dbReference type="InterPro" id="IPR036388">
    <property type="entry name" value="WH-like_DNA-bd_sf"/>
</dbReference>
<evidence type="ECO:0000313" key="6">
    <source>
        <dbReference type="Proteomes" id="UP000642070"/>
    </source>
</evidence>
<name>A0A917U031_9ACTN</name>
<proteinExistence type="predicted"/>
<keyword evidence="3" id="KW-0804">Transcription</keyword>
<evidence type="ECO:0000256" key="3">
    <source>
        <dbReference type="ARBA" id="ARBA00023163"/>
    </source>
</evidence>
<dbReference type="RefSeq" id="WP_190252772.1">
    <property type="nucleotide sequence ID" value="NZ_BMPI01000028.1"/>
</dbReference>
<gene>
    <name evidence="5" type="ORF">GCM10007977_054300</name>
</gene>
<dbReference type="PANTHER" id="PTHR43537">
    <property type="entry name" value="TRANSCRIPTIONAL REGULATOR, GNTR FAMILY"/>
    <property type="match status" value="1"/>
</dbReference>
<feature type="domain" description="HTH gntR-type" evidence="4">
    <location>
        <begin position="6"/>
        <end position="71"/>
    </location>
</feature>
<keyword evidence="2" id="KW-0238">DNA-binding</keyword>
<dbReference type="GO" id="GO:0003677">
    <property type="term" value="F:DNA binding"/>
    <property type="evidence" value="ECO:0007669"/>
    <property type="project" value="UniProtKB-KW"/>
</dbReference>
<organism evidence="5 6">
    <name type="scientific">Dactylosporangium sucinum</name>
    <dbReference type="NCBI Taxonomy" id="1424081"/>
    <lineage>
        <taxon>Bacteria</taxon>
        <taxon>Bacillati</taxon>
        <taxon>Actinomycetota</taxon>
        <taxon>Actinomycetes</taxon>
        <taxon>Micromonosporales</taxon>
        <taxon>Micromonosporaceae</taxon>
        <taxon>Dactylosporangium</taxon>
    </lineage>
</organism>
<reference evidence="5" key="1">
    <citation type="journal article" date="2014" name="Int. J. Syst. Evol. Microbiol.">
        <title>Complete genome sequence of Corynebacterium casei LMG S-19264T (=DSM 44701T), isolated from a smear-ripened cheese.</title>
        <authorList>
            <consortium name="US DOE Joint Genome Institute (JGI-PGF)"/>
            <person name="Walter F."/>
            <person name="Albersmeier A."/>
            <person name="Kalinowski J."/>
            <person name="Ruckert C."/>
        </authorList>
    </citation>
    <scope>NUCLEOTIDE SEQUENCE</scope>
    <source>
        <strain evidence="5">JCM 19831</strain>
    </source>
</reference>
<dbReference type="Pfam" id="PF07729">
    <property type="entry name" value="FCD"/>
    <property type="match status" value="1"/>
</dbReference>
<evidence type="ECO:0000259" key="4">
    <source>
        <dbReference type="PROSITE" id="PS50949"/>
    </source>
</evidence>
<dbReference type="SUPFAM" id="SSF48008">
    <property type="entry name" value="GntR ligand-binding domain-like"/>
    <property type="match status" value="1"/>
</dbReference>
<dbReference type="InterPro" id="IPR036390">
    <property type="entry name" value="WH_DNA-bd_sf"/>
</dbReference>
<protein>
    <recommendedName>
        <fullName evidence="4">HTH gntR-type domain-containing protein</fullName>
    </recommendedName>
</protein>
<dbReference type="GO" id="GO:0003700">
    <property type="term" value="F:DNA-binding transcription factor activity"/>
    <property type="evidence" value="ECO:0007669"/>
    <property type="project" value="InterPro"/>
</dbReference>
<evidence type="ECO:0000256" key="1">
    <source>
        <dbReference type="ARBA" id="ARBA00023015"/>
    </source>
</evidence>
<reference evidence="5" key="2">
    <citation type="submission" date="2020-09" db="EMBL/GenBank/DDBJ databases">
        <authorList>
            <person name="Sun Q."/>
            <person name="Ohkuma M."/>
        </authorList>
    </citation>
    <scope>NUCLEOTIDE SEQUENCE</scope>
    <source>
        <strain evidence="5">JCM 19831</strain>
    </source>
</reference>
<sequence>MRKQHENMHALVVQQLGARIGSGRLTGAIDLVAVANEFQVSRLLVREGLRTLAAKGLVQARPRLGTYVTPVERWSLLDEQVIQWRAAGPRRFAQMKDALELRQRLEPLGARLNARHPRPDVVEDLRAAVRGLELAIEEHDRPSMVVADTRFHVLLFTGGENEMLAQLGGTVHACLCVPDLQHLASFSTESVRRHLALVNLVAAGDERGAEEAAADLVAVAARLFISAARRIQETSRASLAS</sequence>
<dbReference type="Gene3D" id="1.20.120.530">
    <property type="entry name" value="GntR ligand-binding domain-like"/>
    <property type="match status" value="1"/>
</dbReference>
<comment type="caution">
    <text evidence="5">The sequence shown here is derived from an EMBL/GenBank/DDBJ whole genome shotgun (WGS) entry which is preliminary data.</text>
</comment>
<keyword evidence="6" id="KW-1185">Reference proteome</keyword>
<dbReference type="SMART" id="SM00345">
    <property type="entry name" value="HTH_GNTR"/>
    <property type="match status" value="1"/>
</dbReference>
<dbReference type="SMART" id="SM00895">
    <property type="entry name" value="FCD"/>
    <property type="match status" value="1"/>
</dbReference>
<dbReference type="InterPro" id="IPR011711">
    <property type="entry name" value="GntR_C"/>
</dbReference>
<dbReference type="Gene3D" id="1.10.10.10">
    <property type="entry name" value="Winged helix-like DNA-binding domain superfamily/Winged helix DNA-binding domain"/>
    <property type="match status" value="1"/>
</dbReference>
<dbReference type="InterPro" id="IPR000524">
    <property type="entry name" value="Tscrpt_reg_HTH_GntR"/>
</dbReference>
<evidence type="ECO:0000256" key="2">
    <source>
        <dbReference type="ARBA" id="ARBA00023125"/>
    </source>
</evidence>
<accession>A0A917U031</accession>
<dbReference type="EMBL" id="BMPI01000028">
    <property type="protein sequence ID" value="GGM45761.1"/>
    <property type="molecule type" value="Genomic_DNA"/>
</dbReference>
<dbReference type="InterPro" id="IPR008920">
    <property type="entry name" value="TF_FadR/GntR_C"/>
</dbReference>